<keyword evidence="7 11" id="KW-0804">Transcription</keyword>
<evidence type="ECO:0000256" key="2">
    <source>
        <dbReference type="ARBA" id="ARBA00008385"/>
    </source>
</evidence>
<gene>
    <name evidence="12" type="ORF">EPTV-WA-073</name>
</gene>
<organism evidence="12 13">
    <name type="scientific">Eptesipox virus</name>
    <dbReference type="NCBI Taxonomy" id="1329402"/>
    <lineage>
        <taxon>Viruses</taxon>
        <taxon>Varidnaviria</taxon>
        <taxon>Bamfordvirae</taxon>
        <taxon>Nucleocytoviricota</taxon>
        <taxon>Pokkesviricetes</taxon>
        <taxon>Chitovirales</taxon>
        <taxon>Poxviridae</taxon>
        <taxon>Chordopoxvirinae</taxon>
        <taxon>Vespertilionpoxvirus</taxon>
        <taxon>Vespertilionpoxvirus eptesipox</taxon>
    </lineage>
</organism>
<evidence type="ECO:0000256" key="1">
    <source>
        <dbReference type="ARBA" id="ARBA00004328"/>
    </source>
</evidence>
<reference evidence="12 13" key="1">
    <citation type="journal article" date="2017" name="Virus Genes">
        <title>Characterization of Eptesipoxvirus, a novel poxvirus from a microchiropteran bat.</title>
        <authorList>
            <person name="Tu S.L."/>
            <person name="Nakazawa Y."/>
            <person name="Gao J."/>
            <person name="Wilkins K."/>
            <person name="Gallardo-Romero N."/>
            <person name="Li Y."/>
            <person name="Emerson G.L."/>
            <person name="Carroll D.S."/>
            <person name="Upton C."/>
        </authorList>
    </citation>
    <scope>NUCLEOTIDE SEQUENCE [LARGE SCALE GENOMIC DNA]</scope>
    <source>
        <strain evidence="12 13">Washington</strain>
    </source>
</reference>
<comment type="subunit">
    <text evidence="9">The DNA-dependent RNA polymerase used for intermediate and late genes expression consists of eight subunits Rpo30/OPG66, Rpo7/OPG90, Rpo22/OPG103, Rpo147/OPG105, Rpo18/OPG119, Rpo19/OPG131, Rpo132/OPG151 and Rpo35/OPG156. The same holoenzyme, with the addition of the transcription-specificity factor OPG109, is used for early gene expression.</text>
</comment>
<dbReference type="Proteomes" id="UP000217428">
    <property type="component" value="Segment"/>
</dbReference>
<evidence type="ECO:0000256" key="10">
    <source>
        <dbReference type="ARBA" id="ARBA00048552"/>
    </source>
</evidence>
<dbReference type="GO" id="GO:0044423">
    <property type="term" value="C:virion component"/>
    <property type="evidence" value="ECO:0007669"/>
    <property type="project" value="UniProtKB-UniRule"/>
</dbReference>
<evidence type="ECO:0000256" key="7">
    <source>
        <dbReference type="ARBA" id="ARBA00023163"/>
    </source>
</evidence>
<keyword evidence="3 11" id="KW-0240">DNA-directed RNA polymerase</keyword>
<comment type="catalytic activity">
    <reaction evidence="10 11">
        <text>RNA(n) + a ribonucleoside 5'-triphosphate = RNA(n+1) + diphosphate</text>
        <dbReference type="Rhea" id="RHEA:21248"/>
        <dbReference type="Rhea" id="RHEA-COMP:14527"/>
        <dbReference type="Rhea" id="RHEA-COMP:17342"/>
        <dbReference type="ChEBI" id="CHEBI:33019"/>
        <dbReference type="ChEBI" id="CHEBI:61557"/>
        <dbReference type="ChEBI" id="CHEBI:140395"/>
        <dbReference type="EC" id="2.7.7.6"/>
    </reaction>
</comment>
<dbReference type="GO" id="GO:0000428">
    <property type="term" value="C:DNA-directed RNA polymerase complex"/>
    <property type="evidence" value="ECO:0007669"/>
    <property type="project" value="UniProtKB-UniRule"/>
</dbReference>
<comment type="similarity">
    <text evidence="2 11">Belongs to the poxviridae DNA-directed RNA polymerase 22 kDa subunit family.</text>
</comment>
<dbReference type="EMBL" id="KY747497">
    <property type="protein sequence ID" value="ASK51274.1"/>
    <property type="molecule type" value="Genomic_DNA"/>
</dbReference>
<dbReference type="InterPro" id="IPR007937">
    <property type="entry name" value="RNA_Pol_22kDa_poxvir"/>
</dbReference>
<comment type="subcellular location">
    <subcellularLocation>
        <location evidence="1">Virion</location>
    </subcellularLocation>
</comment>
<accession>A0A220T6D3</accession>
<keyword evidence="13" id="KW-1185">Reference proteome</keyword>
<dbReference type="GO" id="GO:0003677">
    <property type="term" value="F:DNA binding"/>
    <property type="evidence" value="ECO:0007669"/>
    <property type="project" value="UniProtKB-UniRule"/>
</dbReference>
<dbReference type="GO" id="GO:0019083">
    <property type="term" value="P:viral transcription"/>
    <property type="evidence" value="ECO:0007669"/>
    <property type="project" value="UniProtKB-UniRule"/>
</dbReference>
<evidence type="ECO:0000256" key="8">
    <source>
        <dbReference type="ARBA" id="ARBA00034678"/>
    </source>
</evidence>
<sequence length="185" mass="21225">MNPHNVKYLAKILCLKTEILRDPYAIISRDILSHYNTNIKYGDLISIVTVSHKIDSMITNYQIFNETAVTYTPIENDYGEPIIITTYLQSGHNKFPINFLYIDVVISDMFPKFVRLKPDEASAVSSMLQIGSSKESLKLPKMLETELVAKILYRPNMPLKIVRFYRNNMVTGIEIADRAIVAVYE</sequence>
<dbReference type="Pfam" id="PF05273">
    <property type="entry name" value="Pox_RNA_Pol_22"/>
    <property type="match status" value="1"/>
</dbReference>
<name>A0A220T6D3_9POXV</name>
<proteinExistence type="inferred from homology"/>
<protein>
    <recommendedName>
        <fullName evidence="11">DNA-directed RNA polymerase subunit</fullName>
        <ecNumber evidence="11">2.7.7.6</ecNumber>
    </recommendedName>
</protein>
<dbReference type="OrthoDB" id="9640at10239"/>
<dbReference type="PIRSF" id="PIRSF000744">
    <property type="entry name" value="RPO22"/>
    <property type="match status" value="1"/>
</dbReference>
<dbReference type="EC" id="2.7.7.6" evidence="11"/>
<evidence type="ECO:0000256" key="3">
    <source>
        <dbReference type="ARBA" id="ARBA00022478"/>
    </source>
</evidence>
<keyword evidence="6 11" id="KW-0946">Virion</keyword>
<keyword evidence="5 11" id="KW-0548">Nucleotidyltransferase</keyword>
<evidence type="ECO:0000256" key="11">
    <source>
        <dbReference type="PIRNR" id="PIRNR000744"/>
    </source>
</evidence>
<comment type="function">
    <text evidence="8">Part of the DNA-dependent RNA polymerase which catalyzes the transcription of viral DNA into RNA using the four ribonucleoside triphosphates as substrates. Responsible for the transcription of early, intermediate and late genes. DNA-dependent RNA polymerase associates with the early transcription factor (ETF), itself composed of OPG118 and OPG133, thereby allowing the early genes transcription. Late transcription, and probably also intermediate transcription, require newly synthesized RNA polymerase.</text>
</comment>
<evidence type="ECO:0000313" key="13">
    <source>
        <dbReference type="Proteomes" id="UP000217428"/>
    </source>
</evidence>
<evidence type="ECO:0000256" key="4">
    <source>
        <dbReference type="ARBA" id="ARBA00022679"/>
    </source>
</evidence>
<evidence type="ECO:0000313" key="12">
    <source>
        <dbReference type="EMBL" id="ASK51274.1"/>
    </source>
</evidence>
<evidence type="ECO:0000256" key="9">
    <source>
        <dbReference type="ARBA" id="ARBA00046483"/>
    </source>
</evidence>
<evidence type="ECO:0000256" key="6">
    <source>
        <dbReference type="ARBA" id="ARBA00022844"/>
    </source>
</evidence>
<evidence type="ECO:0000256" key="5">
    <source>
        <dbReference type="ARBA" id="ARBA00022695"/>
    </source>
</evidence>
<keyword evidence="4 11" id="KW-0808">Transferase</keyword>
<dbReference type="GO" id="GO:0003899">
    <property type="term" value="F:DNA-directed RNA polymerase activity"/>
    <property type="evidence" value="ECO:0007669"/>
    <property type="project" value="UniProtKB-EC"/>
</dbReference>